<keyword evidence="1" id="KW-0805">Transcription regulation</keyword>
<comment type="caution">
    <text evidence="5">The sequence shown here is derived from an EMBL/GenBank/DDBJ whole genome shotgun (WGS) entry which is preliminary data.</text>
</comment>
<dbReference type="RefSeq" id="WP_185103710.1">
    <property type="nucleotide sequence ID" value="NZ_BAAAXY010000292.1"/>
</dbReference>
<proteinExistence type="predicted"/>
<dbReference type="Pfam" id="PF14525">
    <property type="entry name" value="AraC_binding_2"/>
    <property type="match status" value="1"/>
</dbReference>
<dbReference type="PANTHER" id="PTHR46796">
    <property type="entry name" value="HTH-TYPE TRANSCRIPTIONAL ACTIVATOR RHAS-RELATED"/>
    <property type="match status" value="1"/>
</dbReference>
<evidence type="ECO:0000313" key="6">
    <source>
        <dbReference type="Proteomes" id="UP000565579"/>
    </source>
</evidence>
<dbReference type="InterPro" id="IPR009057">
    <property type="entry name" value="Homeodomain-like_sf"/>
</dbReference>
<organism evidence="5 6">
    <name type="scientific">Nonomuraea rubra</name>
    <dbReference type="NCBI Taxonomy" id="46180"/>
    <lineage>
        <taxon>Bacteria</taxon>
        <taxon>Bacillati</taxon>
        <taxon>Actinomycetota</taxon>
        <taxon>Actinomycetes</taxon>
        <taxon>Streptosporangiales</taxon>
        <taxon>Streptosporangiaceae</taxon>
        <taxon>Nonomuraea</taxon>
    </lineage>
</organism>
<sequence>MTAGASFDLFENHLAGLEVTTAHDRAFQAGGREADLGAVQVAVKSVSPMTVRRRRTGGDGAWHDEQYQIVMPVHGTITATWGARDAKVTPGEVYAHDMARLEGCAMTGSAEREEFEMLLLAFPRSLLPFGAADLDGVLGRSVRGTSGLGAVLRNFTATLADRRNALGSADRSRLGVALVDLVTAFLAAEIEESSGPCPGGPRHGLALRVQAYILTHLRDPGLSPREIAAAHHISVSYLHRLFQGQSETVAAWIKGRRLERARRDLADPAFRALPIHAVAARWGFVHPADFSRSFRTAYGMTPSDFRHHALTTPG</sequence>
<dbReference type="SMART" id="SM00342">
    <property type="entry name" value="HTH_ARAC"/>
    <property type="match status" value="1"/>
</dbReference>
<feature type="domain" description="HTH araC/xylS-type" evidence="4">
    <location>
        <begin position="207"/>
        <end position="308"/>
    </location>
</feature>
<dbReference type="PROSITE" id="PS01124">
    <property type="entry name" value="HTH_ARAC_FAMILY_2"/>
    <property type="match status" value="1"/>
</dbReference>
<dbReference type="Proteomes" id="UP000565579">
    <property type="component" value="Unassembled WGS sequence"/>
</dbReference>
<dbReference type="InterPro" id="IPR018060">
    <property type="entry name" value="HTH_AraC"/>
</dbReference>
<name>A0A7X0NTU1_9ACTN</name>
<dbReference type="Gene3D" id="1.10.10.60">
    <property type="entry name" value="Homeodomain-like"/>
    <property type="match status" value="1"/>
</dbReference>
<evidence type="ECO:0000256" key="1">
    <source>
        <dbReference type="ARBA" id="ARBA00023015"/>
    </source>
</evidence>
<dbReference type="InterPro" id="IPR018062">
    <property type="entry name" value="HTH_AraC-typ_CS"/>
</dbReference>
<protein>
    <submittedName>
        <fullName evidence="5">AraC-like DNA-binding protein</fullName>
    </submittedName>
</protein>
<dbReference type="GO" id="GO:0003700">
    <property type="term" value="F:DNA-binding transcription factor activity"/>
    <property type="evidence" value="ECO:0007669"/>
    <property type="project" value="InterPro"/>
</dbReference>
<dbReference type="AlphaFoldDB" id="A0A7X0NTU1"/>
<keyword evidence="2 5" id="KW-0238">DNA-binding</keyword>
<evidence type="ECO:0000259" key="4">
    <source>
        <dbReference type="PROSITE" id="PS01124"/>
    </source>
</evidence>
<keyword evidence="3" id="KW-0804">Transcription</keyword>
<dbReference type="EMBL" id="JACHMI010000001">
    <property type="protein sequence ID" value="MBB6549291.1"/>
    <property type="molecule type" value="Genomic_DNA"/>
</dbReference>
<dbReference type="InterPro" id="IPR020449">
    <property type="entry name" value="Tscrpt_reg_AraC-type_HTH"/>
</dbReference>
<dbReference type="SUPFAM" id="SSF46689">
    <property type="entry name" value="Homeodomain-like"/>
    <property type="match status" value="1"/>
</dbReference>
<evidence type="ECO:0000256" key="2">
    <source>
        <dbReference type="ARBA" id="ARBA00023125"/>
    </source>
</evidence>
<dbReference type="PRINTS" id="PR00032">
    <property type="entry name" value="HTHARAC"/>
</dbReference>
<evidence type="ECO:0000313" key="5">
    <source>
        <dbReference type="EMBL" id="MBB6549291.1"/>
    </source>
</evidence>
<accession>A0A7X0NTU1</accession>
<dbReference type="InterPro" id="IPR035418">
    <property type="entry name" value="AraC-bd_2"/>
</dbReference>
<evidence type="ECO:0000256" key="3">
    <source>
        <dbReference type="ARBA" id="ARBA00023163"/>
    </source>
</evidence>
<dbReference type="PANTHER" id="PTHR46796:SF6">
    <property type="entry name" value="ARAC SUBFAMILY"/>
    <property type="match status" value="1"/>
</dbReference>
<reference evidence="5 6" key="1">
    <citation type="submission" date="2020-08" db="EMBL/GenBank/DDBJ databases">
        <title>Sequencing the genomes of 1000 actinobacteria strains.</title>
        <authorList>
            <person name="Klenk H.-P."/>
        </authorList>
    </citation>
    <scope>NUCLEOTIDE SEQUENCE [LARGE SCALE GENOMIC DNA]</scope>
    <source>
        <strain evidence="5 6">DSM 43768</strain>
    </source>
</reference>
<dbReference type="PROSITE" id="PS00041">
    <property type="entry name" value="HTH_ARAC_FAMILY_1"/>
    <property type="match status" value="1"/>
</dbReference>
<dbReference type="GO" id="GO:0043565">
    <property type="term" value="F:sequence-specific DNA binding"/>
    <property type="evidence" value="ECO:0007669"/>
    <property type="project" value="InterPro"/>
</dbReference>
<gene>
    <name evidence="5" type="ORF">HD593_004086</name>
</gene>
<dbReference type="Pfam" id="PF12833">
    <property type="entry name" value="HTH_18"/>
    <property type="match status" value="1"/>
</dbReference>
<dbReference type="InterPro" id="IPR050204">
    <property type="entry name" value="AraC_XylS_family_regulators"/>
</dbReference>
<keyword evidence="6" id="KW-1185">Reference proteome</keyword>